<gene>
    <name evidence="2" type="ORF">OS123_08055</name>
</gene>
<dbReference type="AlphaFoldDB" id="A0A9Q4CDN1"/>
<evidence type="ECO:0000256" key="1">
    <source>
        <dbReference type="SAM" id="Phobius"/>
    </source>
</evidence>
<comment type="caution">
    <text evidence="2">The sequence shown here is derived from an EMBL/GenBank/DDBJ whole genome shotgun (WGS) entry which is preliminary data.</text>
</comment>
<feature type="transmembrane region" description="Helical" evidence="1">
    <location>
        <begin position="49"/>
        <end position="68"/>
    </location>
</feature>
<keyword evidence="1" id="KW-0472">Membrane</keyword>
<dbReference type="EMBL" id="JAPMKX010000003">
    <property type="protein sequence ID" value="MCX7538490.1"/>
    <property type="molecule type" value="Genomic_DNA"/>
</dbReference>
<evidence type="ECO:0000313" key="2">
    <source>
        <dbReference type="EMBL" id="MCX7538490.1"/>
    </source>
</evidence>
<proteinExistence type="predicted"/>
<evidence type="ECO:0000313" key="3">
    <source>
        <dbReference type="Proteomes" id="UP001070238"/>
    </source>
</evidence>
<accession>A0A9Q4CDN1</accession>
<keyword evidence="1" id="KW-0812">Transmembrane</keyword>
<protein>
    <submittedName>
        <fullName evidence="2">Uncharacterized protein</fullName>
    </submittedName>
</protein>
<organism evidence="2 3">
    <name type="scientific">Corynebacterium antarcticum</name>
    <dbReference type="NCBI Taxonomy" id="2800405"/>
    <lineage>
        <taxon>Bacteria</taxon>
        <taxon>Bacillati</taxon>
        <taxon>Actinomycetota</taxon>
        <taxon>Actinomycetes</taxon>
        <taxon>Mycobacteriales</taxon>
        <taxon>Corynebacteriaceae</taxon>
        <taxon>Corynebacterium</taxon>
    </lineage>
</organism>
<dbReference type="RefSeq" id="WP_267169530.1">
    <property type="nucleotide sequence ID" value="NZ_JAPMKX010000003.1"/>
</dbReference>
<reference evidence="2" key="1">
    <citation type="submission" date="2022-11" db="EMBL/GenBank/DDBJ databases">
        <title>Corynebacterium sp. isolated from Penguins.</title>
        <authorList>
            <person name="Sedlar K."/>
            <person name="Svec P."/>
        </authorList>
    </citation>
    <scope>NUCLEOTIDE SEQUENCE</scope>
    <source>
        <strain evidence="2">P5875</strain>
    </source>
</reference>
<keyword evidence="1" id="KW-1133">Transmembrane helix</keyword>
<sequence length="73" mass="8131">MKSLKFLLVVLMIWLVTQIIVWSFAEMVLGDSGLAHVLGLEETDPYLKILVYTLFPLPLAVAPARPVIGRHDA</sequence>
<name>A0A9Q4CDN1_9CORY</name>
<dbReference type="Proteomes" id="UP001070238">
    <property type="component" value="Unassembled WGS sequence"/>
</dbReference>